<dbReference type="KEGG" id="pseg:D3H65_06190"/>
<sequence length="167" mass="19519">MKSCIKKNKKVNMKRINLLIFLLSVCLVISCNNKSDKQASKEKTHLSEGESNILKEKISEENIFWQSGDCEFLFKNDGSVIALKHEKDGNTFTENGKWSYDKEDKNLTLAWNEKKQRSVTVAEILPEWTEIYTSDNIYFGEGFWADTWSTMFILKRMKLIDDRFNVN</sequence>
<name>A0A3B7MPU7_9BACT</name>
<evidence type="ECO:0000313" key="2">
    <source>
        <dbReference type="EMBL" id="AXY73595.1"/>
    </source>
</evidence>
<evidence type="ECO:0000256" key="1">
    <source>
        <dbReference type="SAM" id="SignalP"/>
    </source>
</evidence>
<dbReference type="AlphaFoldDB" id="A0A3B7MPU7"/>
<feature type="chain" id="PRO_5017691371" description="LPS export ABC transporter periplasmic protein LptC" evidence="1">
    <location>
        <begin position="31"/>
        <end position="167"/>
    </location>
</feature>
<proteinExistence type="predicted"/>
<keyword evidence="1" id="KW-0732">Signal</keyword>
<evidence type="ECO:0008006" key="4">
    <source>
        <dbReference type="Google" id="ProtNLM"/>
    </source>
</evidence>
<dbReference type="PROSITE" id="PS51257">
    <property type="entry name" value="PROKAR_LIPOPROTEIN"/>
    <property type="match status" value="1"/>
</dbReference>
<evidence type="ECO:0000313" key="3">
    <source>
        <dbReference type="Proteomes" id="UP000263900"/>
    </source>
</evidence>
<reference evidence="2 3" key="1">
    <citation type="submission" date="2018-09" db="EMBL/GenBank/DDBJ databases">
        <title>Genome sequencing of strain 6GH32-13.</title>
        <authorList>
            <person name="Weon H.-Y."/>
            <person name="Heo J."/>
            <person name="Kwon S.-W."/>
        </authorList>
    </citation>
    <scope>NUCLEOTIDE SEQUENCE [LARGE SCALE GENOMIC DNA]</scope>
    <source>
        <strain evidence="2 3">5GH32-13</strain>
    </source>
</reference>
<dbReference type="Proteomes" id="UP000263900">
    <property type="component" value="Chromosome"/>
</dbReference>
<accession>A0A3B7MPU7</accession>
<protein>
    <recommendedName>
        <fullName evidence="4">LPS export ABC transporter periplasmic protein LptC</fullName>
    </recommendedName>
</protein>
<dbReference type="EMBL" id="CP032157">
    <property type="protein sequence ID" value="AXY73595.1"/>
    <property type="molecule type" value="Genomic_DNA"/>
</dbReference>
<organism evidence="2 3">
    <name type="scientific">Paraflavitalea soli</name>
    <dbReference type="NCBI Taxonomy" id="2315862"/>
    <lineage>
        <taxon>Bacteria</taxon>
        <taxon>Pseudomonadati</taxon>
        <taxon>Bacteroidota</taxon>
        <taxon>Chitinophagia</taxon>
        <taxon>Chitinophagales</taxon>
        <taxon>Chitinophagaceae</taxon>
        <taxon>Paraflavitalea</taxon>
    </lineage>
</organism>
<keyword evidence="3" id="KW-1185">Reference proteome</keyword>
<dbReference type="OrthoDB" id="826659at2"/>
<feature type="signal peptide" evidence="1">
    <location>
        <begin position="1"/>
        <end position="30"/>
    </location>
</feature>
<gene>
    <name evidence="2" type="ORF">D3H65_06190</name>
</gene>